<dbReference type="WBParaSite" id="PTRK_0000690200.1">
    <property type="protein sequence ID" value="PTRK_0000690200.1"/>
    <property type="gene ID" value="PTRK_0000690200"/>
</dbReference>
<evidence type="ECO:0000313" key="6">
    <source>
        <dbReference type="Proteomes" id="UP000038045"/>
    </source>
</evidence>
<evidence type="ECO:0000313" key="7">
    <source>
        <dbReference type="WBParaSite" id="PTRK_0000690200.1"/>
    </source>
</evidence>
<keyword evidence="5" id="KW-0732">Signal</keyword>
<dbReference type="GO" id="GO:0031647">
    <property type="term" value="P:regulation of protein stability"/>
    <property type="evidence" value="ECO:0007669"/>
    <property type="project" value="UniProtKB-ARBA"/>
</dbReference>
<dbReference type="InterPro" id="IPR029058">
    <property type="entry name" value="AB_hydrolase_fold"/>
</dbReference>
<dbReference type="PRINTS" id="PR00724">
    <property type="entry name" value="CRBOXYPTASEC"/>
</dbReference>
<dbReference type="InterPro" id="IPR018202">
    <property type="entry name" value="Ser_caboxypep_ser_AS"/>
</dbReference>
<dbReference type="FunFam" id="3.40.50.1820:FF:000335">
    <property type="entry name" value="Carboxypeptidase"/>
    <property type="match status" value="1"/>
</dbReference>
<name>A0A0N4ZGJ4_PARTI</name>
<dbReference type="PROSITE" id="PS00131">
    <property type="entry name" value="CARBOXYPEPT_SER_SER"/>
    <property type="match status" value="1"/>
</dbReference>
<dbReference type="EC" id="3.4.16.-" evidence="5"/>
<accession>A0A0N4ZGJ4</accession>
<dbReference type="SUPFAM" id="SSF53474">
    <property type="entry name" value="alpha/beta-Hydrolases"/>
    <property type="match status" value="1"/>
</dbReference>
<organism evidence="6 7">
    <name type="scientific">Parastrongyloides trichosuri</name>
    <name type="common">Possum-specific nematode worm</name>
    <dbReference type="NCBI Taxonomy" id="131310"/>
    <lineage>
        <taxon>Eukaryota</taxon>
        <taxon>Metazoa</taxon>
        <taxon>Ecdysozoa</taxon>
        <taxon>Nematoda</taxon>
        <taxon>Chromadorea</taxon>
        <taxon>Rhabditida</taxon>
        <taxon>Tylenchina</taxon>
        <taxon>Panagrolaimomorpha</taxon>
        <taxon>Strongyloidoidea</taxon>
        <taxon>Strongyloididae</taxon>
        <taxon>Parastrongyloides</taxon>
    </lineage>
</organism>
<dbReference type="InterPro" id="IPR001563">
    <property type="entry name" value="Peptidase_S10"/>
</dbReference>
<feature type="signal peptide" evidence="5">
    <location>
        <begin position="1"/>
        <end position="20"/>
    </location>
</feature>
<reference evidence="7" key="1">
    <citation type="submission" date="2017-02" db="UniProtKB">
        <authorList>
            <consortium name="WormBaseParasite"/>
        </authorList>
    </citation>
    <scope>IDENTIFICATION</scope>
</reference>
<dbReference type="Gene3D" id="3.40.50.1820">
    <property type="entry name" value="alpha/beta hydrolase"/>
    <property type="match status" value="1"/>
</dbReference>
<protein>
    <recommendedName>
        <fullName evidence="5">Carboxypeptidase</fullName>
        <ecNumber evidence="5">3.4.16.-</ecNumber>
    </recommendedName>
</protein>
<dbReference type="Gene3D" id="3.40.50.12670">
    <property type="match status" value="1"/>
</dbReference>
<keyword evidence="4 5" id="KW-0378">Hydrolase</keyword>
<feature type="chain" id="PRO_5006518032" description="Carboxypeptidase" evidence="5">
    <location>
        <begin position="21"/>
        <end position="478"/>
    </location>
</feature>
<sequence>MMIFNIITIFFSSLIFITTSAPYADKVLNLPYLNFRPNFDQYAGYIQALPTKQLFYWFVESQSNPSTDPVILWLQGGPGCSGMDGLTTEMGPYRVTDYGKTVEANPYSWNKIANMIFIDAPAGVGFSYALDNNHTYSDDEVADQNYNALKYFFNVKFPEFKSNDFYIMGESYGGTYVPMLSTRLIDDKINFPTFKGMAIGNGCLSDKLMYNSVIQFSYNHAFIDESYYRNAVKKCCFTSGEDCDFYQYSNLTPNDRCYNESMNLYYANFYTGLDPYFLYFSCYLDSPTGLFAHPHASKIALTRHYNNKFYGKPSIKSSSNPPACSHHDDNVLWLNMPEVRRALNVPALLPTYETCSDSVSNNYVSQYPDMTSFVIYAMDKGVRTMFFNGDVDSVCNVIHNKQFIANLNRKLIQPASVWNISVNLPPTAGFVTKYDGVDFVTVRGAGHFVASNLEKPREGLQLIYNFLKNQDYSTPFGQ</sequence>
<keyword evidence="6" id="KW-1185">Reference proteome</keyword>
<dbReference type="Proteomes" id="UP000038045">
    <property type="component" value="Unplaced"/>
</dbReference>
<dbReference type="PANTHER" id="PTHR11802">
    <property type="entry name" value="SERINE PROTEASE FAMILY S10 SERINE CARBOXYPEPTIDASE"/>
    <property type="match status" value="1"/>
</dbReference>
<dbReference type="GO" id="GO:0006508">
    <property type="term" value="P:proteolysis"/>
    <property type="evidence" value="ECO:0007669"/>
    <property type="project" value="UniProtKB-KW"/>
</dbReference>
<proteinExistence type="inferred from homology"/>
<keyword evidence="3 5" id="KW-0645">Protease</keyword>
<dbReference type="GO" id="GO:0004185">
    <property type="term" value="F:serine-type carboxypeptidase activity"/>
    <property type="evidence" value="ECO:0007669"/>
    <property type="project" value="UniProtKB-UniRule"/>
</dbReference>
<evidence type="ECO:0000256" key="2">
    <source>
        <dbReference type="ARBA" id="ARBA00022645"/>
    </source>
</evidence>
<keyword evidence="2 5" id="KW-0121">Carboxypeptidase</keyword>
<dbReference type="STRING" id="131310.A0A0N4ZGJ4"/>
<evidence type="ECO:0000256" key="3">
    <source>
        <dbReference type="ARBA" id="ARBA00022670"/>
    </source>
</evidence>
<dbReference type="PANTHER" id="PTHR11802:SF201">
    <property type="entry name" value="CARBOXYPEPTIDASE"/>
    <property type="match status" value="1"/>
</dbReference>
<comment type="similarity">
    <text evidence="1 5">Belongs to the peptidase S10 family.</text>
</comment>
<evidence type="ECO:0000256" key="4">
    <source>
        <dbReference type="ARBA" id="ARBA00022801"/>
    </source>
</evidence>
<dbReference type="Pfam" id="PF00450">
    <property type="entry name" value="Peptidase_S10"/>
    <property type="match status" value="1"/>
</dbReference>
<evidence type="ECO:0000256" key="1">
    <source>
        <dbReference type="ARBA" id="ARBA00009431"/>
    </source>
</evidence>
<dbReference type="GO" id="GO:1904715">
    <property type="term" value="P:negative regulation of chaperone-mediated autophagy"/>
    <property type="evidence" value="ECO:0007669"/>
    <property type="project" value="UniProtKB-ARBA"/>
</dbReference>
<evidence type="ECO:0000256" key="5">
    <source>
        <dbReference type="RuleBase" id="RU361156"/>
    </source>
</evidence>
<dbReference type="AlphaFoldDB" id="A0A0N4ZGJ4"/>